<proteinExistence type="inferred from homology"/>
<dbReference type="PANTHER" id="PTHR10516">
    <property type="entry name" value="PEPTIDYL-PROLYL CIS-TRANS ISOMERASE"/>
    <property type="match status" value="1"/>
</dbReference>
<evidence type="ECO:0000313" key="9">
    <source>
        <dbReference type="Proteomes" id="UP001562354"/>
    </source>
</evidence>
<sequence>MGVTKKVLSQGDGATKPKAGDNVKMIYTGWLEDAGKPDNKGMQFDSSVGRGDGTFPVRIGTGQVIKGWDEGILSADGGMTLGEKSTLTITGDYAYGPRGYPGLIPPNATLIFDVELKAINGKSA</sequence>
<keyword evidence="4 6" id="KW-0413">Isomerase</keyword>
<feature type="domain" description="PPIase FKBP-type" evidence="7">
    <location>
        <begin position="20"/>
        <end position="120"/>
    </location>
</feature>
<gene>
    <name evidence="8" type="ORF">AAFC00_004575</name>
</gene>
<dbReference type="GeneID" id="95978275"/>
<dbReference type="Pfam" id="PF00254">
    <property type="entry name" value="FKBP_C"/>
    <property type="match status" value="1"/>
</dbReference>
<evidence type="ECO:0000256" key="4">
    <source>
        <dbReference type="ARBA" id="ARBA00023235"/>
    </source>
</evidence>
<dbReference type="Proteomes" id="UP001562354">
    <property type="component" value="Unassembled WGS sequence"/>
</dbReference>
<dbReference type="InterPro" id="IPR001179">
    <property type="entry name" value="PPIase_FKBP_dom"/>
</dbReference>
<keyword evidence="3 6" id="KW-0697">Rotamase</keyword>
<organism evidence="8 9">
    <name type="scientific">Neodothiora populina</name>
    <dbReference type="NCBI Taxonomy" id="2781224"/>
    <lineage>
        <taxon>Eukaryota</taxon>
        <taxon>Fungi</taxon>
        <taxon>Dikarya</taxon>
        <taxon>Ascomycota</taxon>
        <taxon>Pezizomycotina</taxon>
        <taxon>Dothideomycetes</taxon>
        <taxon>Dothideomycetidae</taxon>
        <taxon>Dothideales</taxon>
        <taxon>Dothioraceae</taxon>
        <taxon>Neodothiora</taxon>
    </lineage>
</organism>
<comment type="catalytic activity">
    <reaction evidence="1 6">
        <text>[protein]-peptidylproline (omega=180) = [protein]-peptidylproline (omega=0)</text>
        <dbReference type="Rhea" id="RHEA:16237"/>
        <dbReference type="Rhea" id="RHEA-COMP:10747"/>
        <dbReference type="Rhea" id="RHEA-COMP:10748"/>
        <dbReference type="ChEBI" id="CHEBI:83833"/>
        <dbReference type="ChEBI" id="CHEBI:83834"/>
        <dbReference type="EC" id="5.2.1.8"/>
    </reaction>
</comment>
<dbReference type="EMBL" id="JBFMKM010000016">
    <property type="protein sequence ID" value="KAL1296976.1"/>
    <property type="molecule type" value="Genomic_DNA"/>
</dbReference>
<evidence type="ECO:0000256" key="3">
    <source>
        <dbReference type="ARBA" id="ARBA00023110"/>
    </source>
</evidence>
<dbReference type="RefSeq" id="XP_069196658.1">
    <property type="nucleotide sequence ID" value="XM_069344239.1"/>
</dbReference>
<accession>A0ABR3P2S1</accession>
<comment type="caution">
    <text evidence="8">The sequence shown here is derived from an EMBL/GenBank/DDBJ whole genome shotgun (WGS) entry which is preliminary data.</text>
</comment>
<protein>
    <recommendedName>
        <fullName evidence="2 6">peptidylprolyl isomerase</fullName>
        <ecNumber evidence="2 6">5.2.1.8</ecNumber>
    </recommendedName>
</protein>
<evidence type="ECO:0000256" key="6">
    <source>
        <dbReference type="PROSITE-ProRule" id="PRU00277"/>
    </source>
</evidence>
<dbReference type="SUPFAM" id="SSF54534">
    <property type="entry name" value="FKBP-like"/>
    <property type="match status" value="1"/>
</dbReference>
<dbReference type="InterPro" id="IPR046357">
    <property type="entry name" value="PPIase_dom_sf"/>
</dbReference>
<reference evidence="8 9" key="1">
    <citation type="submission" date="2024-07" db="EMBL/GenBank/DDBJ databases">
        <title>Draft sequence of the Neodothiora populina.</title>
        <authorList>
            <person name="Drown D.D."/>
            <person name="Schuette U.S."/>
            <person name="Buechlein A.B."/>
            <person name="Rusch D.R."/>
            <person name="Winton L.W."/>
            <person name="Adams G.A."/>
        </authorList>
    </citation>
    <scope>NUCLEOTIDE SEQUENCE [LARGE SCALE GENOMIC DNA]</scope>
    <source>
        <strain evidence="8 9">CPC 39397</strain>
    </source>
</reference>
<evidence type="ECO:0000313" key="8">
    <source>
        <dbReference type="EMBL" id="KAL1296976.1"/>
    </source>
</evidence>
<dbReference type="InterPro" id="IPR050689">
    <property type="entry name" value="FKBP-type_PPIase"/>
</dbReference>
<keyword evidence="9" id="KW-1185">Reference proteome</keyword>
<dbReference type="PROSITE" id="PS50059">
    <property type="entry name" value="FKBP_PPIASE"/>
    <property type="match status" value="1"/>
</dbReference>
<evidence type="ECO:0000256" key="2">
    <source>
        <dbReference type="ARBA" id="ARBA00013194"/>
    </source>
</evidence>
<dbReference type="Gene3D" id="3.10.50.40">
    <property type="match status" value="1"/>
</dbReference>
<dbReference type="PANTHER" id="PTHR10516:SF443">
    <property type="entry name" value="FK506-BINDING PROTEIN 59-RELATED"/>
    <property type="match status" value="1"/>
</dbReference>
<name>A0ABR3P2S1_9PEZI</name>
<evidence type="ECO:0000256" key="1">
    <source>
        <dbReference type="ARBA" id="ARBA00000971"/>
    </source>
</evidence>
<evidence type="ECO:0000259" key="7">
    <source>
        <dbReference type="PROSITE" id="PS50059"/>
    </source>
</evidence>
<comment type="similarity">
    <text evidence="5">Belongs to the FKBP-type PPIase family. FKBP1 subfamily.</text>
</comment>
<evidence type="ECO:0000256" key="5">
    <source>
        <dbReference type="ARBA" id="ARBA00038106"/>
    </source>
</evidence>
<dbReference type="EC" id="5.2.1.8" evidence="2 6"/>